<organism evidence="1 2">
    <name type="scientific">Gossypium trilobum</name>
    <dbReference type="NCBI Taxonomy" id="34281"/>
    <lineage>
        <taxon>Eukaryota</taxon>
        <taxon>Viridiplantae</taxon>
        <taxon>Streptophyta</taxon>
        <taxon>Embryophyta</taxon>
        <taxon>Tracheophyta</taxon>
        <taxon>Spermatophyta</taxon>
        <taxon>Magnoliopsida</taxon>
        <taxon>eudicotyledons</taxon>
        <taxon>Gunneridae</taxon>
        <taxon>Pentapetalae</taxon>
        <taxon>rosids</taxon>
        <taxon>malvids</taxon>
        <taxon>Malvales</taxon>
        <taxon>Malvaceae</taxon>
        <taxon>Malvoideae</taxon>
        <taxon>Gossypium</taxon>
    </lineage>
</organism>
<proteinExistence type="predicted"/>
<dbReference type="Proteomes" id="UP000593568">
    <property type="component" value="Unassembled WGS sequence"/>
</dbReference>
<evidence type="ECO:0000313" key="2">
    <source>
        <dbReference type="Proteomes" id="UP000593568"/>
    </source>
</evidence>
<reference evidence="1 2" key="1">
    <citation type="journal article" date="2019" name="Genome Biol. Evol.">
        <title>Insights into the evolution of the New World diploid cottons (Gossypium, subgenus Houzingenia) based on genome sequencing.</title>
        <authorList>
            <person name="Grover C.E."/>
            <person name="Arick M.A. 2nd"/>
            <person name="Thrash A."/>
            <person name="Conover J.L."/>
            <person name="Sanders W.S."/>
            <person name="Peterson D.G."/>
            <person name="Frelichowski J.E."/>
            <person name="Scheffler J.A."/>
            <person name="Scheffler B.E."/>
            <person name="Wendel J.F."/>
        </authorList>
    </citation>
    <scope>NUCLEOTIDE SEQUENCE [LARGE SCALE GENOMIC DNA]</scope>
    <source>
        <strain evidence="1">8</strain>
        <tissue evidence="1">Leaf</tissue>
    </source>
</reference>
<keyword evidence="2" id="KW-1185">Reference proteome</keyword>
<dbReference type="AlphaFoldDB" id="A0A7J9DRK4"/>
<sequence>MTKAQYLLQQKTYSLWTDGRRILAYDMKTLRMIETKNPCNY</sequence>
<dbReference type="EMBL" id="JABEZW010000004">
    <property type="protein sequence ID" value="MBA0763393.1"/>
    <property type="molecule type" value="Genomic_DNA"/>
</dbReference>
<accession>A0A7J9DRK4</accession>
<comment type="caution">
    <text evidence="1">The sequence shown here is derived from an EMBL/GenBank/DDBJ whole genome shotgun (WGS) entry which is preliminary data.</text>
</comment>
<evidence type="ECO:0000313" key="1">
    <source>
        <dbReference type="EMBL" id="MBA0763393.1"/>
    </source>
</evidence>
<protein>
    <submittedName>
        <fullName evidence="1">Uncharacterized protein</fullName>
    </submittedName>
</protein>
<gene>
    <name evidence="1" type="ORF">Gotri_012838</name>
</gene>
<name>A0A7J9DRK4_9ROSI</name>